<organism evidence="1 2">
    <name type="scientific">Nitrobacter winogradskyi</name>
    <name type="common">Nitrobacter agilis</name>
    <dbReference type="NCBI Taxonomy" id="913"/>
    <lineage>
        <taxon>Bacteria</taxon>
        <taxon>Pseudomonadati</taxon>
        <taxon>Pseudomonadota</taxon>
        <taxon>Alphaproteobacteria</taxon>
        <taxon>Hyphomicrobiales</taxon>
        <taxon>Nitrobacteraceae</taxon>
        <taxon>Nitrobacter</taxon>
    </lineage>
</organism>
<accession>A0ACC6AJY1</accession>
<reference evidence="1" key="1">
    <citation type="submission" date="2022-03" db="EMBL/GenBank/DDBJ databases">
        <title>Interactions between chemoautotrophic and heterotrophic bacteria.</title>
        <authorList>
            <person name="Santoro A."/>
        </authorList>
    </citation>
    <scope>NUCLEOTIDE SEQUENCE</scope>
    <source>
        <strain evidence="1">Nb-106</strain>
    </source>
</reference>
<evidence type="ECO:0000313" key="1">
    <source>
        <dbReference type="EMBL" id="MCP2000170.1"/>
    </source>
</evidence>
<gene>
    <name evidence="1" type="ORF">J2S34_002618</name>
</gene>
<sequence>MRRDRGLAATDIPREPPNSAIGTVQLGRILAGCPARITRGKRHMLKTGLIAVAAAGFLLALPASAADFFFTEEAPQMICDDDGNCHHAHPPRFAERWQDDEGGDDAYERPDYRSGYHAPPSGFYRHDGPVPGDGDPW</sequence>
<proteinExistence type="predicted"/>
<protein>
    <submittedName>
        <fullName evidence="1">Uncharacterized protein</fullName>
    </submittedName>
</protein>
<name>A0ACC6AJY1_NITWI</name>
<comment type="caution">
    <text evidence="1">The sequence shown here is derived from an EMBL/GenBank/DDBJ whole genome shotgun (WGS) entry which is preliminary data.</text>
</comment>
<keyword evidence="2" id="KW-1185">Reference proteome</keyword>
<evidence type="ECO:0000313" key="2">
    <source>
        <dbReference type="Proteomes" id="UP001205486"/>
    </source>
</evidence>
<dbReference type="EMBL" id="JALJZS010000002">
    <property type="protein sequence ID" value="MCP2000170.1"/>
    <property type="molecule type" value="Genomic_DNA"/>
</dbReference>
<dbReference type="Proteomes" id="UP001205486">
    <property type="component" value="Unassembled WGS sequence"/>
</dbReference>